<organism evidence="1 2">
    <name type="scientific">Synaphobranchus kaupii</name>
    <name type="common">Kaup's arrowtooth eel</name>
    <dbReference type="NCBI Taxonomy" id="118154"/>
    <lineage>
        <taxon>Eukaryota</taxon>
        <taxon>Metazoa</taxon>
        <taxon>Chordata</taxon>
        <taxon>Craniata</taxon>
        <taxon>Vertebrata</taxon>
        <taxon>Euteleostomi</taxon>
        <taxon>Actinopterygii</taxon>
        <taxon>Neopterygii</taxon>
        <taxon>Teleostei</taxon>
        <taxon>Anguilliformes</taxon>
        <taxon>Synaphobranchidae</taxon>
        <taxon>Synaphobranchus</taxon>
    </lineage>
</organism>
<evidence type="ECO:0000313" key="1">
    <source>
        <dbReference type="EMBL" id="KAJ8365269.1"/>
    </source>
</evidence>
<dbReference type="EMBL" id="JAINUF010000004">
    <property type="protein sequence ID" value="KAJ8365269.1"/>
    <property type="molecule type" value="Genomic_DNA"/>
</dbReference>
<keyword evidence="2" id="KW-1185">Reference proteome</keyword>
<dbReference type="Proteomes" id="UP001152622">
    <property type="component" value="Chromosome 4"/>
</dbReference>
<proteinExistence type="predicted"/>
<dbReference type="AlphaFoldDB" id="A0A9Q1J3A8"/>
<protein>
    <submittedName>
        <fullName evidence="1">Uncharacterized protein</fullName>
    </submittedName>
</protein>
<accession>A0A9Q1J3A8</accession>
<name>A0A9Q1J3A8_SYNKA</name>
<comment type="caution">
    <text evidence="1">The sequence shown here is derived from an EMBL/GenBank/DDBJ whole genome shotgun (WGS) entry which is preliminary data.</text>
</comment>
<evidence type="ECO:0000313" key="2">
    <source>
        <dbReference type="Proteomes" id="UP001152622"/>
    </source>
</evidence>
<sequence>MGRILCVCVRTWSAYRRSVWGSPVNTVRTNHTAIKLTCLAAPLSRLTFDRRSSAGSGPRYSFSGLERKGARRLQSVRTLCQRAELSDAEQPVRLPRSPKEFLARITL</sequence>
<gene>
    <name evidence="1" type="ORF">SKAU_G00141000</name>
</gene>
<reference evidence="1" key="1">
    <citation type="journal article" date="2023" name="Science">
        <title>Genome structures resolve the early diversification of teleost fishes.</title>
        <authorList>
            <person name="Parey E."/>
            <person name="Louis A."/>
            <person name="Montfort J."/>
            <person name="Bouchez O."/>
            <person name="Roques C."/>
            <person name="Iampietro C."/>
            <person name="Lluch J."/>
            <person name="Castinel A."/>
            <person name="Donnadieu C."/>
            <person name="Desvignes T."/>
            <person name="Floi Bucao C."/>
            <person name="Jouanno E."/>
            <person name="Wen M."/>
            <person name="Mejri S."/>
            <person name="Dirks R."/>
            <person name="Jansen H."/>
            <person name="Henkel C."/>
            <person name="Chen W.J."/>
            <person name="Zahm M."/>
            <person name="Cabau C."/>
            <person name="Klopp C."/>
            <person name="Thompson A.W."/>
            <person name="Robinson-Rechavi M."/>
            <person name="Braasch I."/>
            <person name="Lecointre G."/>
            <person name="Bobe J."/>
            <person name="Postlethwait J.H."/>
            <person name="Berthelot C."/>
            <person name="Roest Crollius H."/>
            <person name="Guiguen Y."/>
        </authorList>
    </citation>
    <scope>NUCLEOTIDE SEQUENCE</scope>
    <source>
        <strain evidence="1">WJC10195</strain>
    </source>
</reference>